<comment type="function">
    <text evidence="11">Involved in coproporphyrin-dependent heme b biosynthesis. Catalyzes the oxidation of coproporphyrinogen III to coproporphyrin III.</text>
</comment>
<evidence type="ECO:0000256" key="2">
    <source>
        <dbReference type="ARBA" id="ARBA00001974"/>
    </source>
</evidence>
<gene>
    <name evidence="12" type="ORF">B4099_0619</name>
</gene>
<dbReference type="Gene3D" id="1.10.3110.10">
    <property type="entry name" value="protoporphyrinogen ix oxidase, domain 3"/>
    <property type="match status" value="1"/>
</dbReference>
<dbReference type="InterPro" id="IPR050464">
    <property type="entry name" value="Zeta_carotene_desat/Oxidored"/>
</dbReference>
<evidence type="ECO:0000256" key="7">
    <source>
        <dbReference type="ARBA" id="ARBA00022630"/>
    </source>
</evidence>
<dbReference type="Gene3D" id="3.50.50.60">
    <property type="entry name" value="FAD/NAD(P)-binding domain"/>
    <property type="match status" value="1"/>
</dbReference>
<comment type="similarity">
    <text evidence="4 11">Belongs to the protoporphyrinogen/coproporphyrinogen oxidase family. Coproporphyrinogen III oxidase subfamily.</text>
</comment>
<dbReference type="UniPathway" id="UPA00252"/>
<keyword evidence="10 11" id="KW-0350">Heme biosynthesis</keyword>
<evidence type="ECO:0000256" key="9">
    <source>
        <dbReference type="ARBA" id="ARBA00023002"/>
    </source>
</evidence>
<dbReference type="EC" id="1.3.3.15" evidence="5 11"/>
<dbReference type="Gene3D" id="3.90.660.20">
    <property type="entry name" value="Protoporphyrinogen oxidase, mitochondrial, domain 2"/>
    <property type="match status" value="1"/>
</dbReference>
<accession>A0A150KIN2</accession>
<dbReference type="GO" id="GO:0004729">
    <property type="term" value="F:oxygen-dependent protoporphyrinogen oxidase activity"/>
    <property type="evidence" value="ECO:0007669"/>
    <property type="project" value="UniProtKB-UniRule"/>
</dbReference>
<keyword evidence="7 11" id="KW-0285">Flavoprotein</keyword>
<keyword evidence="9 11" id="KW-0560">Oxidoreductase</keyword>
<evidence type="ECO:0000256" key="11">
    <source>
        <dbReference type="RuleBase" id="RU364052"/>
    </source>
</evidence>
<dbReference type="Pfam" id="PF01593">
    <property type="entry name" value="Amino_oxidase"/>
    <property type="match status" value="1"/>
</dbReference>
<dbReference type="NCBIfam" id="TIGR00562">
    <property type="entry name" value="proto_IX_ox"/>
    <property type="match status" value="1"/>
</dbReference>
<evidence type="ECO:0000256" key="10">
    <source>
        <dbReference type="ARBA" id="ARBA00023133"/>
    </source>
</evidence>
<protein>
    <recommendedName>
        <fullName evidence="6 11">Coproporphyrinogen III oxidase</fullName>
        <ecNumber evidence="5 11">1.3.3.15</ecNumber>
    </recommendedName>
</protein>
<dbReference type="PANTHER" id="PTHR42923">
    <property type="entry name" value="PROTOPORPHYRINOGEN OXIDASE"/>
    <property type="match status" value="1"/>
</dbReference>
<dbReference type="SUPFAM" id="SSF54373">
    <property type="entry name" value="FAD-linked reductases, C-terminal domain"/>
    <property type="match status" value="1"/>
</dbReference>
<sequence length="470" mass="50785">MKSVVIIGGGITGLTTLYELHKQIQKTGAQATLALVEENPEAGGKLCTVRKEGFIMETGADSIVARKKGVASFLKELGLENRIRHNATGISYLYREDGLKPIPAEAVFGIPASLDALFGSELVSTKGKLAALKDLFTKNHSFTKDSSAGEFLEAFFGKELVKKQIAPVLSGVYSGNLYELTLATTMPFLVDYKNQYGSIMKGLSEHKQTFLSPEKKKFVSFKNGLAELAGRLEEKAAGADIIKGVKADVLERHEKGYTVVLSDGRRLEADVVVLAVPHAAAKKLLADPALDEEWGQFKAASVISVYLGFDVSDAVLPKDGTGFIVSGGSGLACNACTWTSRKWPHTSKNGRLLLRLFYKDADAALFNRLNAMDQEGLIETALKDVRQALGISAQPVAAEVTKWLGKMPKYDLHHRQRVEALTKKLSASDPDVVLAGCSYYGVGIADCIVNGKETAGKVMEKLREQGSLNV</sequence>
<proteinExistence type="inferred from homology"/>
<keyword evidence="8 11" id="KW-0274">FAD</keyword>
<dbReference type="GO" id="GO:0006783">
    <property type="term" value="P:heme biosynthetic process"/>
    <property type="evidence" value="ECO:0007669"/>
    <property type="project" value="UniProtKB-UniRule"/>
</dbReference>
<comment type="catalytic activity">
    <reaction evidence="1">
        <text>coproporphyrinogen III + 3 O2 = coproporphyrin III + 3 H2O2</text>
        <dbReference type="Rhea" id="RHEA:43436"/>
        <dbReference type="ChEBI" id="CHEBI:15379"/>
        <dbReference type="ChEBI" id="CHEBI:16240"/>
        <dbReference type="ChEBI" id="CHEBI:57309"/>
        <dbReference type="ChEBI" id="CHEBI:131725"/>
        <dbReference type="EC" id="1.3.3.15"/>
    </reaction>
    <physiologicalReaction direction="left-to-right" evidence="1">
        <dbReference type="Rhea" id="RHEA:43437"/>
    </physiologicalReaction>
</comment>
<dbReference type="GO" id="GO:0005737">
    <property type="term" value="C:cytoplasm"/>
    <property type="evidence" value="ECO:0007669"/>
    <property type="project" value="UniProtKB-SubCell"/>
</dbReference>
<evidence type="ECO:0000256" key="3">
    <source>
        <dbReference type="ARBA" id="ARBA00004744"/>
    </source>
</evidence>
<dbReference type="PANTHER" id="PTHR42923:SF3">
    <property type="entry name" value="PROTOPORPHYRINOGEN OXIDASE"/>
    <property type="match status" value="1"/>
</dbReference>
<reference evidence="12 13" key="1">
    <citation type="submission" date="2016-01" db="EMBL/GenBank/DDBJ databases">
        <title>Genome Sequences of Twelve Sporeforming Bacillus Species Isolated from Foods.</title>
        <authorList>
            <person name="Berendsen E.M."/>
            <person name="Wells-Bennik M.H."/>
            <person name="Krawcyk A.O."/>
            <person name="De Jong A."/>
            <person name="Holsappel S."/>
            <person name="Eijlander R.T."/>
            <person name="Kuipers O.P."/>
        </authorList>
    </citation>
    <scope>NUCLEOTIDE SEQUENCE [LARGE SCALE GENOMIC DNA]</scope>
    <source>
        <strain evidence="12 13">B4099</strain>
    </source>
</reference>
<keyword evidence="11" id="KW-0963">Cytoplasm</keyword>
<comment type="pathway">
    <text evidence="3 11">Porphyrin-containing compound metabolism; protoheme biosynthesis.</text>
</comment>
<dbReference type="SUPFAM" id="SSF51905">
    <property type="entry name" value="FAD/NAD(P)-binding domain"/>
    <property type="match status" value="1"/>
</dbReference>
<dbReference type="EMBL" id="LQYI01000022">
    <property type="protein sequence ID" value="KYC71918.1"/>
    <property type="molecule type" value="Genomic_DNA"/>
</dbReference>
<comment type="cofactor">
    <cofactor evidence="2 11">
        <name>FAD</name>
        <dbReference type="ChEBI" id="CHEBI:57692"/>
    </cofactor>
</comment>
<evidence type="ECO:0000256" key="1">
    <source>
        <dbReference type="ARBA" id="ARBA00001755"/>
    </source>
</evidence>
<evidence type="ECO:0000313" key="12">
    <source>
        <dbReference type="EMBL" id="KYC71918.1"/>
    </source>
</evidence>
<dbReference type="Proteomes" id="UP000075304">
    <property type="component" value="Unassembled WGS sequence"/>
</dbReference>
<evidence type="ECO:0000313" key="13">
    <source>
        <dbReference type="Proteomes" id="UP000075304"/>
    </source>
</evidence>
<dbReference type="InterPro" id="IPR004572">
    <property type="entry name" value="Protoporphyrinogen_oxidase"/>
</dbReference>
<dbReference type="InterPro" id="IPR002937">
    <property type="entry name" value="Amino_oxidase"/>
</dbReference>
<dbReference type="AlphaFoldDB" id="A0A150KIN2"/>
<dbReference type="GeneID" id="29814203"/>
<evidence type="ECO:0000256" key="5">
    <source>
        <dbReference type="ARBA" id="ARBA00012402"/>
    </source>
</evidence>
<comment type="caution">
    <text evidence="12">The sequence shown here is derived from an EMBL/GenBank/DDBJ whole genome shotgun (WGS) entry which is preliminary data.</text>
</comment>
<dbReference type="PATRIC" id="fig|1398.25.peg.1618"/>
<organism evidence="12 13">
    <name type="scientific">Heyndrickxia coagulans</name>
    <name type="common">Weizmannia coagulans</name>
    <dbReference type="NCBI Taxonomy" id="1398"/>
    <lineage>
        <taxon>Bacteria</taxon>
        <taxon>Bacillati</taxon>
        <taxon>Bacillota</taxon>
        <taxon>Bacilli</taxon>
        <taxon>Bacillales</taxon>
        <taxon>Bacillaceae</taxon>
        <taxon>Heyndrickxia</taxon>
    </lineage>
</organism>
<evidence type="ECO:0000256" key="4">
    <source>
        <dbReference type="ARBA" id="ARBA00008310"/>
    </source>
</evidence>
<dbReference type="RefSeq" id="WP_029142699.1">
    <property type="nucleotide sequence ID" value="NZ_CP051674.1"/>
</dbReference>
<evidence type="ECO:0000256" key="6">
    <source>
        <dbReference type="ARBA" id="ARBA00019046"/>
    </source>
</evidence>
<dbReference type="InterPro" id="IPR036188">
    <property type="entry name" value="FAD/NAD-bd_sf"/>
</dbReference>
<name>A0A150KIN2_HEYCO</name>
<evidence type="ECO:0000256" key="8">
    <source>
        <dbReference type="ARBA" id="ARBA00022827"/>
    </source>
</evidence>
<comment type="subcellular location">
    <subcellularLocation>
        <location evidence="11">Cytoplasm</location>
    </subcellularLocation>
</comment>